<sequence length="369" mass="41519">MTFGEWLKWFGNLFVKEILTYFIDPASRFILIVPLIIQIFLFGYTATFDLNHAPIAVLNESHGKYSQQLVAQVGASPTFYIRRYLQNASQMKDELNPRDSLAIVHIQSDFDSKLAQGKEGPVQIITDGRNSTTAGLAAAELSMIIQDFNHRYVGVPEGINVEMRAWYNPNLQTQWNIVTALIGTLSFIQVLMLSALSVAREREYGTFDQLLVSPYRPFEILLAKATPPIFIGIAQTFIVVLFAVFWFDIPMRGSLLPLYFGIFIFTLSTVGTGLAISSISPTMQQAMIFSFVLIVPMVILSGLVTPVYNMPEILQVLTYADPLRFALEYVHGVYLENLSISELWGQLLPMLITAVITLPFAAFFFRRSL</sequence>
<dbReference type="InterPro" id="IPR051449">
    <property type="entry name" value="ABC-2_transporter_component"/>
</dbReference>
<comment type="caution">
    <text evidence="9">The sequence shown here is derived from an EMBL/GenBank/DDBJ whole genome shotgun (WGS) entry which is preliminary data.</text>
</comment>
<dbReference type="Pfam" id="PF12698">
    <property type="entry name" value="ABC2_membrane_3"/>
    <property type="match status" value="1"/>
</dbReference>
<dbReference type="Proteomes" id="UP000462362">
    <property type="component" value="Unassembled WGS sequence"/>
</dbReference>
<evidence type="ECO:0000256" key="5">
    <source>
        <dbReference type="ARBA" id="ARBA00022692"/>
    </source>
</evidence>
<keyword evidence="7" id="KW-0472">Membrane</keyword>
<dbReference type="GO" id="GO:0140359">
    <property type="term" value="F:ABC-type transporter activity"/>
    <property type="evidence" value="ECO:0007669"/>
    <property type="project" value="InterPro"/>
</dbReference>
<comment type="similarity">
    <text evidence="2">Belongs to the ABC-2 integral membrane protein family.</text>
</comment>
<dbReference type="RefSeq" id="WP_155165932.1">
    <property type="nucleotide sequence ID" value="NZ_JAXXAX010000035.1"/>
</dbReference>
<gene>
    <name evidence="9" type="ORF">GMD42_09420</name>
</gene>
<reference evidence="9 10" key="1">
    <citation type="journal article" date="2019" name="Nat. Med.">
        <title>A library of human gut bacterial isolates paired with longitudinal multiomics data enables mechanistic microbiome research.</title>
        <authorList>
            <person name="Poyet M."/>
            <person name="Groussin M."/>
            <person name="Gibbons S.M."/>
            <person name="Avila-Pacheco J."/>
            <person name="Jiang X."/>
            <person name="Kearney S.M."/>
            <person name="Perrotta A.R."/>
            <person name="Berdy B."/>
            <person name="Zhao S."/>
            <person name="Lieberman T.D."/>
            <person name="Swanson P.K."/>
            <person name="Smith M."/>
            <person name="Roesemann S."/>
            <person name="Alexander J.E."/>
            <person name="Rich S.A."/>
            <person name="Livny J."/>
            <person name="Vlamakis H."/>
            <person name="Clish C."/>
            <person name="Bullock K."/>
            <person name="Deik A."/>
            <person name="Scott J."/>
            <person name="Pierce K.A."/>
            <person name="Xavier R.J."/>
            <person name="Alm E.J."/>
        </authorList>
    </citation>
    <scope>NUCLEOTIDE SEQUENCE [LARGE SCALE GENOMIC DNA]</scope>
    <source>
        <strain evidence="9 10">BIOML-A2</strain>
    </source>
</reference>
<proteinExistence type="inferred from homology"/>
<dbReference type="GO" id="GO:0005886">
    <property type="term" value="C:plasma membrane"/>
    <property type="evidence" value="ECO:0007669"/>
    <property type="project" value="UniProtKB-SubCell"/>
</dbReference>
<evidence type="ECO:0000256" key="7">
    <source>
        <dbReference type="ARBA" id="ARBA00023136"/>
    </source>
</evidence>
<comment type="subcellular location">
    <subcellularLocation>
        <location evidence="1">Cell membrane</location>
        <topology evidence="1">Multi-pass membrane protein</topology>
    </subcellularLocation>
</comment>
<protein>
    <submittedName>
        <fullName evidence="9">ABC transporter permease subunit</fullName>
    </submittedName>
</protein>
<keyword evidence="5" id="KW-0812">Transmembrane</keyword>
<accession>A0A6I3SA38</accession>
<dbReference type="InterPro" id="IPR047817">
    <property type="entry name" value="ABC2_TM_bact-type"/>
</dbReference>
<evidence type="ECO:0000313" key="9">
    <source>
        <dbReference type="EMBL" id="MTU43830.1"/>
    </source>
</evidence>
<evidence type="ECO:0000259" key="8">
    <source>
        <dbReference type="PROSITE" id="PS51012"/>
    </source>
</evidence>
<name>A0A6I3SA38_9BURK</name>
<dbReference type="AlphaFoldDB" id="A0A6I3SA38"/>
<dbReference type="Gene3D" id="3.40.1710.10">
    <property type="entry name" value="abc type-2 transporter like domain"/>
    <property type="match status" value="1"/>
</dbReference>
<dbReference type="PROSITE" id="PS51012">
    <property type="entry name" value="ABC_TM2"/>
    <property type="match status" value="1"/>
</dbReference>
<evidence type="ECO:0000256" key="1">
    <source>
        <dbReference type="ARBA" id="ARBA00004651"/>
    </source>
</evidence>
<keyword evidence="6" id="KW-1133">Transmembrane helix</keyword>
<organism evidence="9 10">
    <name type="scientific">Parasutterella excrementihominis</name>
    <dbReference type="NCBI Taxonomy" id="487175"/>
    <lineage>
        <taxon>Bacteria</taxon>
        <taxon>Pseudomonadati</taxon>
        <taxon>Pseudomonadota</taxon>
        <taxon>Betaproteobacteria</taxon>
        <taxon>Burkholderiales</taxon>
        <taxon>Sutterellaceae</taxon>
        <taxon>Parasutterella</taxon>
    </lineage>
</organism>
<evidence type="ECO:0000313" key="10">
    <source>
        <dbReference type="Proteomes" id="UP000462362"/>
    </source>
</evidence>
<evidence type="ECO:0000256" key="2">
    <source>
        <dbReference type="ARBA" id="ARBA00007783"/>
    </source>
</evidence>
<dbReference type="PANTHER" id="PTHR30294">
    <property type="entry name" value="MEMBRANE COMPONENT OF ABC TRANSPORTER YHHJ-RELATED"/>
    <property type="match status" value="1"/>
</dbReference>
<dbReference type="PANTHER" id="PTHR30294:SF44">
    <property type="entry name" value="MULTIDRUG ABC TRANSPORTER PERMEASE YBHR-RELATED"/>
    <property type="match status" value="1"/>
</dbReference>
<keyword evidence="4" id="KW-1003">Cell membrane</keyword>
<evidence type="ECO:0000256" key="6">
    <source>
        <dbReference type="ARBA" id="ARBA00022989"/>
    </source>
</evidence>
<dbReference type="EMBL" id="WNCL01000031">
    <property type="protein sequence ID" value="MTU43830.1"/>
    <property type="molecule type" value="Genomic_DNA"/>
</dbReference>
<keyword evidence="3" id="KW-0813">Transport</keyword>
<feature type="domain" description="ABC transmembrane type-2" evidence="8">
    <location>
        <begin position="134"/>
        <end position="368"/>
    </location>
</feature>
<evidence type="ECO:0000256" key="4">
    <source>
        <dbReference type="ARBA" id="ARBA00022475"/>
    </source>
</evidence>
<dbReference type="InterPro" id="IPR013525">
    <property type="entry name" value="ABC2_TM"/>
</dbReference>
<evidence type="ECO:0000256" key="3">
    <source>
        <dbReference type="ARBA" id="ARBA00022448"/>
    </source>
</evidence>